<feature type="domain" description="Type VI secretion system spike protein VgrG3-like C-terminal" evidence="3">
    <location>
        <begin position="555"/>
        <end position="746"/>
    </location>
</feature>
<dbReference type="RefSeq" id="WP_216455692.1">
    <property type="nucleotide sequence ID" value="NZ_JAHLQL010000001.1"/>
</dbReference>
<evidence type="ECO:0000259" key="3">
    <source>
        <dbReference type="Pfam" id="PF21277"/>
    </source>
</evidence>
<sequence>MKKSVLNMILASALAVIFSVTTVNAYAIFGDFNEDGVVDIKDLNIITSYYNTNNSKFDFNNDSIVDIYDITKVSKEVTDRYDYNFKVSLGGDYSNLSNWSIVNEKDGMIYYRNESDGGKLYRSSLDGSGAVKISEDSVYSINIIGDYIYYINYSDNKNIYKIYKDGSRKTKLAEGDAHYIQVSGGFVYFLSRDGLKLKAAKTDGSGTTTLVEGGVENFSIRGEYLYYTSLKDKKLYRIKDDGSEATNVIEQSIYRFALDGDNIYYINASDGYKLYKMDVNSGTKVKVMDKALGSINISGNYIYFSDYSSGALYRCNKQGGELFRIGDAFLSTIEGYNYINVIKDKIFYYNLGDNIIYRVNTDGSKETPLGYYKLQLNNGEIKNFNSIKDAMTYLNSNNVGQGALYDPSQNLLWDSTSHWVYEGIQNKGRYNTLREATAIASKYTSGKVVGKDGKVLFDKENSWKAVLGVAQDDLYIRPNPSMSSNSTLEVPKGEVLEILGRQGEYVDRVVNGQTKTYHYGFYKIRYYDKSGNIHEGYVTKYVDIISDDLYDNMIGAVAEEYESNGDPAAISSGVGDYGGKSYGTYQFSSNLGSLAAFIQWTKNENVDIYQRLNNAHIKDGGQPKIYGENFDKEWKQIAKEYYNDFYNMQQKYIKINFYDDLMRRLKNSGIEYSHLTDYLAVRNMLLSTSVQHGAYGAFKLINKLGYFNEPSNFIVGVYDERSKVDIYFPSSPTWHEGLINRFIKEKRDILNVYNKEIIY</sequence>
<comment type="caution">
    <text evidence="4">The sequence shown here is derived from an EMBL/GenBank/DDBJ whole genome shotgun (WGS) entry which is preliminary data.</text>
</comment>
<accession>A0ABS6EYR8</accession>
<dbReference type="PANTHER" id="PTHR32256:SF17">
    <property type="entry name" value="EGF-LIKE DOMAIN-CONTAINING PROTEIN"/>
    <property type="match status" value="1"/>
</dbReference>
<evidence type="ECO:0000313" key="4">
    <source>
        <dbReference type="EMBL" id="MBU5590512.1"/>
    </source>
</evidence>
<name>A0ABS6EYR8_9CLOT</name>
<keyword evidence="5" id="KW-1185">Reference proteome</keyword>
<keyword evidence="1" id="KW-0732">Signal</keyword>
<dbReference type="EMBL" id="JAHLQL010000001">
    <property type="protein sequence ID" value="MBU5590512.1"/>
    <property type="molecule type" value="Genomic_DNA"/>
</dbReference>
<dbReference type="Pfam" id="PF16472">
    <property type="entry name" value="DUF5050"/>
    <property type="match status" value="1"/>
</dbReference>
<dbReference type="Pfam" id="PF21277">
    <property type="entry name" value="T6SS_VgrG3-like_C"/>
    <property type="match status" value="1"/>
</dbReference>
<dbReference type="PANTHER" id="PTHR32256">
    <property type="match status" value="1"/>
</dbReference>
<gene>
    <name evidence="4" type="ORF">KQI89_01930</name>
</gene>
<feature type="signal peptide" evidence="1">
    <location>
        <begin position="1"/>
        <end position="25"/>
    </location>
</feature>
<dbReference type="InterPro" id="IPR053369">
    <property type="entry name" value="SrfA-induced_signal"/>
</dbReference>
<dbReference type="PROSITE" id="PS00018">
    <property type="entry name" value="EF_HAND_1"/>
    <property type="match status" value="1"/>
</dbReference>
<evidence type="ECO:0000313" key="5">
    <source>
        <dbReference type="Proteomes" id="UP000736583"/>
    </source>
</evidence>
<reference evidence="4 5" key="1">
    <citation type="submission" date="2021-06" db="EMBL/GenBank/DDBJ databases">
        <authorList>
            <person name="Sun Q."/>
            <person name="Li D."/>
        </authorList>
    </citation>
    <scope>NUCLEOTIDE SEQUENCE [LARGE SCALE GENOMIC DNA]</scope>
    <source>
        <strain evidence="4 5">MSJ-4</strain>
    </source>
</reference>
<evidence type="ECO:0000259" key="2">
    <source>
        <dbReference type="Pfam" id="PF16472"/>
    </source>
</evidence>
<dbReference type="InterPro" id="IPR032485">
    <property type="entry name" value="LRP1-like_beta_prop"/>
</dbReference>
<proteinExistence type="predicted"/>
<dbReference type="InterPro" id="IPR018247">
    <property type="entry name" value="EF_Hand_1_Ca_BS"/>
</dbReference>
<protein>
    <submittedName>
        <fullName evidence="4">DUF5050 domain-containing protein</fullName>
    </submittedName>
</protein>
<organism evidence="4 5">
    <name type="scientific">Clostridium simiarum</name>
    <dbReference type="NCBI Taxonomy" id="2841506"/>
    <lineage>
        <taxon>Bacteria</taxon>
        <taxon>Bacillati</taxon>
        <taxon>Bacillota</taxon>
        <taxon>Clostridia</taxon>
        <taxon>Eubacteriales</taxon>
        <taxon>Clostridiaceae</taxon>
        <taxon>Clostridium</taxon>
    </lineage>
</organism>
<dbReference type="InterPro" id="IPR049073">
    <property type="entry name" value="T6SS_VgrG3-like_C"/>
</dbReference>
<feature type="chain" id="PRO_5045838870" evidence="1">
    <location>
        <begin position="26"/>
        <end position="759"/>
    </location>
</feature>
<dbReference type="Proteomes" id="UP000736583">
    <property type="component" value="Unassembled WGS sequence"/>
</dbReference>
<evidence type="ECO:0000256" key="1">
    <source>
        <dbReference type="SAM" id="SignalP"/>
    </source>
</evidence>
<feature type="domain" description="Prolow-density lipoprotein receptor-related protein 1-like beta-propeller" evidence="2">
    <location>
        <begin position="93"/>
        <end position="327"/>
    </location>
</feature>